<feature type="domain" description="Alpha-L-glutamate ligase-related protein ATP-grasp" evidence="1">
    <location>
        <begin position="77"/>
        <end position="316"/>
    </location>
</feature>
<name>A0A9D2LY49_9FIRM</name>
<evidence type="ECO:0000313" key="3">
    <source>
        <dbReference type="Proteomes" id="UP000824214"/>
    </source>
</evidence>
<reference evidence="2" key="2">
    <citation type="submission" date="2021-04" db="EMBL/GenBank/DDBJ databases">
        <authorList>
            <person name="Gilroy R."/>
        </authorList>
    </citation>
    <scope>NUCLEOTIDE SEQUENCE</scope>
    <source>
        <strain evidence="2">ChiBcolR8-3208</strain>
    </source>
</reference>
<dbReference type="AlphaFoldDB" id="A0A9D2LY49"/>
<sequence>MGKLSYILGCVTRMDYPELFRTVGKVHKITGKNSVGILADVVKCGLKYGAGFNDYLLCEFYNLTDAQRATYITRSVNNTLVSLLNDREYYHFFDNKSEFYTTFGKYIGRQWLDFGKATQKEFEDFMASRDTIMVKPDSSSGGFGVNKLSKGDFPSLAAMYQKLKEEHIGVIEDVLQQHEVLNQLNPSSINTLRVVTILNESGPHIVYAHIRIGNSDRPVDNLHSGGMFAPIDLDKGVIQYPAYDKARHTYTEHPRTHTTIQGFAIPYWEEAKAMCLEASQIVPQMRYVGWDVAITPNGPVFVEGNNLPGYDILQMPPHTPDKIGMLPRFREFVKGI</sequence>
<proteinExistence type="predicted"/>
<accession>A0A9D2LY49</accession>
<organism evidence="2 3">
    <name type="scientific">Candidatus Acutalibacter ornithocaccae</name>
    <dbReference type="NCBI Taxonomy" id="2838416"/>
    <lineage>
        <taxon>Bacteria</taxon>
        <taxon>Bacillati</taxon>
        <taxon>Bacillota</taxon>
        <taxon>Clostridia</taxon>
        <taxon>Eubacteriales</taxon>
        <taxon>Acutalibacteraceae</taxon>
        <taxon>Acutalibacter</taxon>
    </lineage>
</organism>
<dbReference type="GO" id="GO:0016874">
    <property type="term" value="F:ligase activity"/>
    <property type="evidence" value="ECO:0007669"/>
    <property type="project" value="UniProtKB-KW"/>
</dbReference>
<dbReference type="Proteomes" id="UP000824214">
    <property type="component" value="Unassembled WGS sequence"/>
</dbReference>
<dbReference type="SUPFAM" id="SSF56059">
    <property type="entry name" value="Glutathione synthetase ATP-binding domain-like"/>
    <property type="match status" value="1"/>
</dbReference>
<dbReference type="InterPro" id="IPR039523">
    <property type="entry name" value="RimK-rel_E_lig_ATP-grasp"/>
</dbReference>
<reference evidence="2" key="1">
    <citation type="journal article" date="2021" name="PeerJ">
        <title>Extensive microbial diversity within the chicken gut microbiome revealed by metagenomics and culture.</title>
        <authorList>
            <person name="Gilroy R."/>
            <person name="Ravi A."/>
            <person name="Getino M."/>
            <person name="Pursley I."/>
            <person name="Horton D.L."/>
            <person name="Alikhan N.F."/>
            <person name="Baker D."/>
            <person name="Gharbi K."/>
            <person name="Hall N."/>
            <person name="Watson M."/>
            <person name="Adriaenssens E.M."/>
            <person name="Foster-Nyarko E."/>
            <person name="Jarju S."/>
            <person name="Secka A."/>
            <person name="Antonio M."/>
            <person name="Oren A."/>
            <person name="Chaudhuri R.R."/>
            <person name="La Ragione R."/>
            <person name="Hildebrand F."/>
            <person name="Pallen M.J."/>
        </authorList>
    </citation>
    <scope>NUCLEOTIDE SEQUENCE</scope>
    <source>
        <strain evidence="2">ChiBcolR8-3208</strain>
    </source>
</reference>
<gene>
    <name evidence="2" type="ORF">H9942_02345</name>
</gene>
<keyword evidence="2" id="KW-0436">Ligase</keyword>
<comment type="caution">
    <text evidence="2">The sequence shown here is derived from an EMBL/GenBank/DDBJ whole genome shotgun (WGS) entry which is preliminary data.</text>
</comment>
<evidence type="ECO:0000259" key="1">
    <source>
        <dbReference type="Pfam" id="PF14397"/>
    </source>
</evidence>
<protein>
    <submittedName>
        <fullName evidence="2">Carboxylate--amine ligase</fullName>
    </submittedName>
</protein>
<dbReference type="EMBL" id="DWXZ01000041">
    <property type="protein sequence ID" value="HJB36893.1"/>
    <property type="molecule type" value="Genomic_DNA"/>
</dbReference>
<dbReference type="Gene3D" id="3.30.470.20">
    <property type="entry name" value="ATP-grasp fold, B domain"/>
    <property type="match status" value="1"/>
</dbReference>
<dbReference type="Pfam" id="PF14397">
    <property type="entry name" value="ATPgrasp_ST"/>
    <property type="match status" value="1"/>
</dbReference>
<evidence type="ECO:0000313" key="2">
    <source>
        <dbReference type="EMBL" id="HJB36893.1"/>
    </source>
</evidence>